<reference evidence="6" key="4">
    <citation type="submission" date="2024-05" db="EMBL/GenBank/DDBJ databases">
        <authorList>
            <person name="Sun Q."/>
            <person name="Sedlacek I."/>
        </authorList>
    </citation>
    <scope>NUCLEOTIDE SEQUENCE</scope>
    <source>
        <strain evidence="6">CCM 8490</strain>
    </source>
</reference>
<keyword evidence="4 5" id="KW-0472">Membrane</keyword>
<feature type="transmembrane region" description="Helical" evidence="5">
    <location>
        <begin position="137"/>
        <end position="168"/>
    </location>
</feature>
<dbReference type="InterPro" id="IPR007318">
    <property type="entry name" value="Phopholipid_MeTrfase"/>
</dbReference>
<dbReference type="PANTHER" id="PTHR12714">
    <property type="entry name" value="PROTEIN-S ISOPRENYLCYSTEINE O-METHYLTRANSFERASE"/>
    <property type="match status" value="1"/>
</dbReference>
<evidence type="ECO:0000313" key="6">
    <source>
        <dbReference type="EMBL" id="GGG53526.1"/>
    </source>
</evidence>
<evidence type="ECO:0000256" key="3">
    <source>
        <dbReference type="ARBA" id="ARBA00022989"/>
    </source>
</evidence>
<name>A0A420DBY8_9FLAO</name>
<proteinExistence type="predicted"/>
<dbReference type="Proteomes" id="UP000285906">
    <property type="component" value="Unassembled WGS sequence"/>
</dbReference>
<feature type="transmembrane region" description="Helical" evidence="5">
    <location>
        <begin position="12"/>
        <end position="32"/>
    </location>
</feature>
<comment type="subcellular location">
    <subcellularLocation>
        <location evidence="1">Endomembrane system</location>
        <topology evidence="1">Multi-pass membrane protein</topology>
    </subcellularLocation>
</comment>
<dbReference type="PROSITE" id="PS50244">
    <property type="entry name" value="S5A_REDUCTASE"/>
    <property type="match status" value="1"/>
</dbReference>
<dbReference type="RefSeq" id="WP_120212792.1">
    <property type="nucleotide sequence ID" value="NZ_BMCW01000002.1"/>
</dbReference>
<dbReference type="GO" id="GO:0008168">
    <property type="term" value="F:methyltransferase activity"/>
    <property type="evidence" value="ECO:0007669"/>
    <property type="project" value="UniProtKB-KW"/>
</dbReference>
<protein>
    <submittedName>
        <fullName evidence="7">Protein-S-isoprenylcysteine O-methyltransferase Ste14</fullName>
    </submittedName>
</protein>
<sequence>MELLIKIFLPAYFILFFGISFVAKTIIVARKIRKNPLVLPQDESAYALVGNYFKLCLVGIFVYVILFPFLSESSFLSIDFLDVEFLKFVGLIFMLLALIWTIVAQNQMKNSWRIGIDNDMKTELVTSGLFSISRNPIFFGMVVSLVGLFFLTPNAVSLLFLILGYVLIQIQIRLEEEFLYRQHGEKYLDYLIRTRRLI</sequence>
<feature type="transmembrane region" description="Helical" evidence="5">
    <location>
        <begin position="52"/>
        <end position="71"/>
    </location>
</feature>
<dbReference type="Proteomes" id="UP000658202">
    <property type="component" value="Unassembled WGS sequence"/>
</dbReference>
<evidence type="ECO:0000256" key="4">
    <source>
        <dbReference type="ARBA" id="ARBA00023136"/>
    </source>
</evidence>
<evidence type="ECO:0000313" key="7">
    <source>
        <dbReference type="EMBL" id="RKE88981.1"/>
    </source>
</evidence>
<evidence type="ECO:0000256" key="5">
    <source>
        <dbReference type="SAM" id="Phobius"/>
    </source>
</evidence>
<evidence type="ECO:0000313" key="8">
    <source>
        <dbReference type="Proteomes" id="UP000285906"/>
    </source>
</evidence>
<comment type="caution">
    <text evidence="7">The sequence shown here is derived from an EMBL/GenBank/DDBJ whole genome shotgun (WGS) entry which is preliminary data.</text>
</comment>
<keyword evidence="3 5" id="KW-1133">Transmembrane helix</keyword>
<accession>A0A420DBY8</accession>
<evidence type="ECO:0000256" key="2">
    <source>
        <dbReference type="ARBA" id="ARBA00022692"/>
    </source>
</evidence>
<keyword evidence="9" id="KW-1185">Reference proteome</keyword>
<feature type="transmembrane region" description="Helical" evidence="5">
    <location>
        <begin position="83"/>
        <end position="103"/>
    </location>
</feature>
<evidence type="ECO:0000256" key="1">
    <source>
        <dbReference type="ARBA" id="ARBA00004127"/>
    </source>
</evidence>
<reference evidence="9" key="3">
    <citation type="journal article" date="2019" name="Int. J. Syst. Evol. Microbiol.">
        <title>The Global Catalogue of Microorganisms (GCM) 10K type strain sequencing project: providing services to taxonomists for standard genome sequencing and annotation.</title>
        <authorList>
            <consortium name="The Broad Institute Genomics Platform"/>
            <consortium name="The Broad Institute Genome Sequencing Center for Infectious Disease"/>
            <person name="Wu L."/>
            <person name="Ma J."/>
        </authorList>
    </citation>
    <scope>NUCLEOTIDE SEQUENCE [LARGE SCALE GENOMIC DNA]</scope>
    <source>
        <strain evidence="9">CCM 8490</strain>
    </source>
</reference>
<dbReference type="EMBL" id="BMCW01000002">
    <property type="protein sequence ID" value="GGG53526.1"/>
    <property type="molecule type" value="Genomic_DNA"/>
</dbReference>
<keyword evidence="2 5" id="KW-0812">Transmembrane</keyword>
<dbReference type="GO" id="GO:0032259">
    <property type="term" value="P:methylation"/>
    <property type="evidence" value="ECO:0007669"/>
    <property type="project" value="UniProtKB-KW"/>
</dbReference>
<dbReference type="GO" id="GO:0012505">
    <property type="term" value="C:endomembrane system"/>
    <property type="evidence" value="ECO:0007669"/>
    <property type="project" value="UniProtKB-SubCell"/>
</dbReference>
<gene>
    <name evidence="7" type="ORF">BXY58_1114</name>
    <name evidence="6" type="ORF">GCM10007332_13970</name>
</gene>
<organism evidence="7 8">
    <name type="scientific">Epilithonimonas arachidiradicis</name>
    <dbReference type="NCBI Taxonomy" id="1617282"/>
    <lineage>
        <taxon>Bacteria</taxon>
        <taxon>Pseudomonadati</taxon>
        <taxon>Bacteroidota</taxon>
        <taxon>Flavobacteriia</taxon>
        <taxon>Flavobacteriales</taxon>
        <taxon>Weeksellaceae</taxon>
        <taxon>Chryseobacterium group</taxon>
        <taxon>Epilithonimonas</taxon>
    </lineage>
</organism>
<reference evidence="7 8" key="2">
    <citation type="submission" date="2018-09" db="EMBL/GenBank/DDBJ databases">
        <title>Genomic Encyclopedia of Archaeal and Bacterial Type Strains, Phase II (KMG-II): from individual species to whole genera.</title>
        <authorList>
            <person name="Goeker M."/>
        </authorList>
    </citation>
    <scope>NUCLEOTIDE SEQUENCE [LARGE SCALE GENOMIC DNA]</scope>
    <source>
        <strain evidence="7 8">DSM 27620</strain>
    </source>
</reference>
<evidence type="ECO:0000313" key="9">
    <source>
        <dbReference type="Proteomes" id="UP000658202"/>
    </source>
</evidence>
<dbReference type="EMBL" id="RAQH01000002">
    <property type="protein sequence ID" value="RKE88981.1"/>
    <property type="molecule type" value="Genomic_DNA"/>
</dbReference>
<dbReference type="Gene3D" id="1.20.120.1630">
    <property type="match status" value="1"/>
</dbReference>
<keyword evidence="7" id="KW-0489">Methyltransferase</keyword>
<dbReference type="Pfam" id="PF04191">
    <property type="entry name" value="PEMT"/>
    <property type="match status" value="1"/>
</dbReference>
<keyword evidence="7" id="KW-0808">Transferase</keyword>
<dbReference type="PANTHER" id="PTHR12714:SF9">
    <property type="entry name" value="PROTEIN-S-ISOPRENYLCYSTEINE O-METHYLTRANSFERASE"/>
    <property type="match status" value="1"/>
</dbReference>
<reference evidence="6" key="1">
    <citation type="journal article" date="2014" name="Int. J. Syst. Evol. Microbiol.">
        <title>Complete genome of a new Firmicutes species belonging to the dominant human colonic microbiota ('Ruminococcus bicirculans') reveals two chromosomes and a selective capacity to utilize plant glucans.</title>
        <authorList>
            <consortium name="NISC Comparative Sequencing Program"/>
            <person name="Wegmann U."/>
            <person name="Louis P."/>
            <person name="Goesmann A."/>
            <person name="Henrissat B."/>
            <person name="Duncan S.H."/>
            <person name="Flint H.J."/>
        </authorList>
    </citation>
    <scope>NUCLEOTIDE SEQUENCE</scope>
    <source>
        <strain evidence="6">CCM 8490</strain>
    </source>
</reference>
<dbReference type="OrthoDB" id="9782395at2"/>
<dbReference type="AlphaFoldDB" id="A0A420DBY8"/>